<reference evidence="1 8" key="5">
    <citation type="journal article" date="2020" name="Int. J. Nanomedicine">
        <title>Consequences Of Long-Term Bacteria's Exposure To Silver Nanoformulations With Different PhysicoChemical Properties.</title>
        <authorList>
            <person name="Kedziora A."/>
            <person name="Wernecki M."/>
            <person name="Korzekwa K."/>
            <person name="Speruda M."/>
            <person name="Gerasymchuk Y."/>
            <person name="Lukowiak A."/>
            <person name="Bugla-Ploskonska G."/>
        </authorList>
    </citation>
    <scope>NUCLEOTIDE SEQUENCE [LARGE SCALE GENOMIC DNA]</scope>
    <source>
        <strain evidence="1 8">ATCC 11230</strain>
    </source>
</reference>
<dbReference type="Proteomes" id="UP000291778">
    <property type="component" value="Unassembled WGS sequence"/>
</dbReference>
<dbReference type="EMBL" id="NHTF01000031">
    <property type="protein sequence ID" value="OWW55194.1"/>
    <property type="molecule type" value="Genomic_DNA"/>
</dbReference>
<evidence type="ECO:0000313" key="3">
    <source>
        <dbReference type="EMBL" id="PBN75651.1"/>
    </source>
</evidence>
<dbReference type="AlphaFoldDB" id="A0A2A3R4S6"/>
<evidence type="ECO:0000313" key="7">
    <source>
        <dbReference type="Proteomes" id="UP000291778"/>
    </source>
</evidence>
<evidence type="ECO:0000313" key="4">
    <source>
        <dbReference type="EMBL" id="RYL81736.1"/>
    </source>
</evidence>
<name>A0A2A3R4S6_ECOLX</name>
<evidence type="ECO:0000313" key="6">
    <source>
        <dbReference type="Proteomes" id="UP000197270"/>
    </source>
</evidence>
<organism evidence="1 8">
    <name type="scientific">Escherichia coli</name>
    <dbReference type="NCBI Taxonomy" id="562"/>
    <lineage>
        <taxon>Bacteria</taxon>
        <taxon>Pseudomonadati</taxon>
        <taxon>Pseudomonadota</taxon>
        <taxon>Gammaproteobacteria</taxon>
        <taxon>Enterobacterales</taxon>
        <taxon>Enterobacteriaceae</taxon>
        <taxon>Escherichia</taxon>
    </lineage>
</organism>
<proteinExistence type="predicted"/>
<reference evidence="2 6" key="3">
    <citation type="submission" date="2017-05" db="EMBL/GenBank/DDBJ databases">
        <title>Sequencing of Escherichia coli that cause persistent and transient Mastitis.</title>
        <authorList>
            <person name="Thacker T.C."/>
            <person name="Lippolis J.D."/>
            <person name="Brunelle B.W."/>
            <person name="Casey T.A."/>
            <person name="Reinhardt T.A."/>
            <person name="Sacco R.E."/>
            <person name="Holman D.B."/>
        </authorList>
    </citation>
    <scope>NUCLEOTIDE SEQUENCE [LARGE SCALE GENOMIC DNA]</scope>
    <source>
        <strain evidence="2 6">ECA-B</strain>
    </source>
</reference>
<reference evidence="3" key="2">
    <citation type="submission" date="2017-03" db="EMBL/GenBank/DDBJ databases">
        <title>The mobilome is the main driver of stx2-positive O26:H11 Escherichia coli strains evolution.</title>
        <authorList>
            <person name="Delannoy S."/>
            <person name="Mariani-Kurkdjian P."/>
            <person name="Webb H.E."/>
            <person name="Bonacorsi S."/>
            <person name="Fach P."/>
        </authorList>
    </citation>
    <scope>NUCLEOTIDE SEQUENCE</scope>
    <source>
        <strain evidence="3">34870</strain>
    </source>
</reference>
<reference evidence="4 7" key="4">
    <citation type="submission" date="2019-02" db="EMBL/GenBank/DDBJ databases">
        <authorList>
            <person name="Slukin P."/>
            <person name="Fursova N."/>
            <person name="Ermolenko Z."/>
            <person name="Mayskaya N."/>
            <person name="Kislichkina A."/>
            <person name="Mukhina T."/>
            <person name="Sizova A."/>
            <person name="Bogun A."/>
        </authorList>
    </citation>
    <scope>NUCLEOTIDE SEQUENCE [LARGE SCALE GENOMIC DNA]</scope>
    <source>
        <strain evidence="4">SCPM-O-B-8431</strain>
        <strain evidence="7">SCPM-O-B-8431(U15)</strain>
    </source>
</reference>
<evidence type="ECO:0000313" key="1">
    <source>
        <dbReference type="EMBL" id="NDR95499.1"/>
    </source>
</evidence>
<dbReference type="Proteomes" id="UP000471490">
    <property type="component" value="Unassembled WGS sequence"/>
</dbReference>
<evidence type="ECO:0000313" key="2">
    <source>
        <dbReference type="EMBL" id="OWW55194.1"/>
    </source>
</evidence>
<dbReference type="RefSeq" id="WP_001323873.1">
    <property type="nucleotide sequence ID" value="NZ_JBLVWF010000042.1"/>
</dbReference>
<evidence type="ECO:0000313" key="8">
    <source>
        <dbReference type="Proteomes" id="UP000471490"/>
    </source>
</evidence>
<comment type="caution">
    <text evidence="1">The sequence shown here is derived from an EMBL/GenBank/DDBJ whole genome shotgun (WGS) entry which is preliminary data.</text>
</comment>
<gene>
    <name evidence="3" type="ORF">ABE91_011300</name>
    <name evidence="2" type="ORF">CCS08_11875</name>
    <name evidence="4" type="ORF">EWK56_12735</name>
    <name evidence="1" type="ORF">FPI65_30760</name>
</gene>
<sequence>MKQFYDKTSKKCQKRDLSSAFQNIEYQEVNINSGTHMHLPLKPGTTSCSVSIHTPCFINIRIRISADK</sequence>
<dbReference type="EMBL" id="VLTB01000536">
    <property type="protein sequence ID" value="NDR95499.1"/>
    <property type="molecule type" value="Genomic_DNA"/>
</dbReference>
<evidence type="ECO:0000313" key="5">
    <source>
        <dbReference type="Proteomes" id="UP000036331"/>
    </source>
</evidence>
<accession>A0A2A3R4S6</accession>
<dbReference type="Proteomes" id="UP000197270">
    <property type="component" value="Unassembled WGS sequence"/>
</dbReference>
<protein>
    <submittedName>
        <fullName evidence="1">Uncharacterized protein</fullName>
    </submittedName>
</protein>
<dbReference type="EMBL" id="SERV01000008">
    <property type="protein sequence ID" value="RYL81736.1"/>
    <property type="molecule type" value="Genomic_DNA"/>
</dbReference>
<dbReference type="EMBL" id="LDXE02000002">
    <property type="protein sequence ID" value="PBN75651.1"/>
    <property type="molecule type" value="Genomic_DNA"/>
</dbReference>
<reference evidence="3 5" key="1">
    <citation type="journal article" date="2015" name="Genome Announc.">
        <title>Draft Genome Sequences of Human-Pathogenic Escherichia coli O26:H11 Strains Carrying the stx2 Gene Only and Circulating in France.</title>
        <authorList>
            <person name="Delannoy S."/>
            <person name="Mariani-Kurkdjian P."/>
            <person name="Bonacorsi S."/>
            <person name="Liguori S."/>
            <person name="Ison S.A."/>
            <person name="Fach P."/>
        </authorList>
    </citation>
    <scope>NUCLEOTIDE SEQUENCE [LARGE SCALE GENOMIC DNA]</scope>
    <source>
        <strain evidence="3 5">34870</strain>
    </source>
</reference>
<dbReference type="Proteomes" id="UP000036331">
    <property type="component" value="Unassembled WGS sequence"/>
</dbReference>